<dbReference type="PANTHER" id="PTHR30075:SF2">
    <property type="entry name" value="GLYCINE--TRNA LIGASE, CHLOROPLASTIC_MITOCHONDRIAL 2"/>
    <property type="match status" value="1"/>
</dbReference>
<dbReference type="InterPro" id="IPR008909">
    <property type="entry name" value="DALR_anticod-bd"/>
</dbReference>
<dbReference type="PRINTS" id="PR01045">
    <property type="entry name" value="TRNASYNTHGB"/>
</dbReference>
<keyword evidence="9 11" id="KW-0030">Aminoacyl-tRNA synthetase</keyword>
<dbReference type="GO" id="GO:0004820">
    <property type="term" value="F:glycine-tRNA ligase activity"/>
    <property type="evidence" value="ECO:0007669"/>
    <property type="project" value="UniProtKB-UniRule"/>
</dbReference>
<dbReference type="EC" id="6.1.1.14" evidence="11"/>
<keyword evidence="4 11" id="KW-0963">Cytoplasm</keyword>
<comment type="similarity">
    <text evidence="2 11">Belongs to the class-II aminoacyl-tRNA synthetase family.</text>
</comment>
<accession>A0A7Y8GT39</accession>
<dbReference type="EMBL" id="VYGV01000001">
    <property type="protein sequence ID" value="NWF43853.1"/>
    <property type="molecule type" value="Genomic_DNA"/>
</dbReference>
<dbReference type="GO" id="GO:0006426">
    <property type="term" value="P:glycyl-tRNA aminoacylation"/>
    <property type="evidence" value="ECO:0007669"/>
    <property type="project" value="UniProtKB-UniRule"/>
</dbReference>
<sequence length="706" mass="75242">MTTKNLLVELFVEELPPKALKKLGDAFAGVLFEQLKAQGLTAADSTVTPFASPRRLAAHVSAVAERAADKAVSQKLMPVSVGLDASGQPTPALLKRLGALGADASAVAGLKRAPDGKAEALFYDSVVPGVDLAVGLQKALDEAIAKLPIPKVMSYQLETDCELPGWSSVHFVRPAHGLVALHGSSVVPVKALGLTSGNSTQGHRFEAAKSPVLLADADSYAQTLLTDGSVIASFNDRRFAIVQQLAQAAERLGPGYEVLMDEALLDEVTALVERPNVLTCGFEEQFLEVPQECLILTMKANQKYFPLVDTHGKLTNQFLVVSNISPDDASAVIGGNERVVRPRLADAKFFFDQDRKKTLASRVEGLGKVVYHNKLGTQGERVERVRAIARAIGQQLGGDVLAQSADTAAQLAKTDLLTDMVGEFPELQGIMGGYYARHDGLSEDIAFAIEDHYKPRFAGDELPRTMTGLVVALADKLETLVGMFGIGNLPTGDKDPFALRRHALGVIRMLVEKDLPLELTALLATAAPAFGEKITDATSALTDFIYDRLAGGLREQGASAQEVDAVLALRPQRLADVTQRLQAVRAFAALPAAAALAAANKRIGNILKKSEGEGAAVQESRLVEAAEQELFAAMQKTVPAADAEFANGDYTASLMTLAALRAPVDAFFDGVMVNAEDPALKANRLGLLKYLHEAMNRVADLSRLAT</sequence>
<keyword evidence="5 11" id="KW-0436">Ligase</keyword>
<dbReference type="AlphaFoldDB" id="A0A7Y8GT39"/>
<keyword evidence="6 11" id="KW-0547">Nucleotide-binding</keyword>
<keyword evidence="8 11" id="KW-0648">Protein biosynthesis</keyword>
<evidence type="ECO:0000256" key="9">
    <source>
        <dbReference type="ARBA" id="ARBA00023146"/>
    </source>
</evidence>
<organism evidence="13 14">
    <name type="scientific">Hydrogenophaga aromaticivorans</name>
    <dbReference type="NCBI Taxonomy" id="2610898"/>
    <lineage>
        <taxon>Bacteria</taxon>
        <taxon>Pseudomonadati</taxon>
        <taxon>Pseudomonadota</taxon>
        <taxon>Betaproteobacteria</taxon>
        <taxon>Burkholderiales</taxon>
        <taxon>Comamonadaceae</taxon>
        <taxon>Hydrogenophaga</taxon>
    </lineage>
</organism>
<dbReference type="GO" id="GO:0005524">
    <property type="term" value="F:ATP binding"/>
    <property type="evidence" value="ECO:0007669"/>
    <property type="project" value="UniProtKB-UniRule"/>
</dbReference>
<comment type="caution">
    <text evidence="13">The sequence shown here is derived from an EMBL/GenBank/DDBJ whole genome shotgun (WGS) entry which is preliminary data.</text>
</comment>
<evidence type="ECO:0000313" key="13">
    <source>
        <dbReference type="EMBL" id="NWF43853.1"/>
    </source>
</evidence>
<dbReference type="InterPro" id="IPR006194">
    <property type="entry name" value="Gly-tRNA-synth_heterodimer"/>
</dbReference>
<evidence type="ECO:0000256" key="10">
    <source>
        <dbReference type="ARBA" id="ARBA00047937"/>
    </source>
</evidence>
<dbReference type="SUPFAM" id="SSF109604">
    <property type="entry name" value="HD-domain/PDEase-like"/>
    <property type="match status" value="1"/>
</dbReference>
<dbReference type="GO" id="GO:0004814">
    <property type="term" value="F:arginine-tRNA ligase activity"/>
    <property type="evidence" value="ECO:0007669"/>
    <property type="project" value="InterPro"/>
</dbReference>
<keyword evidence="14" id="KW-1185">Reference proteome</keyword>
<keyword evidence="7 11" id="KW-0067">ATP-binding</keyword>
<feature type="domain" description="DALR anticodon binding" evidence="12">
    <location>
        <begin position="598"/>
        <end position="696"/>
    </location>
</feature>
<dbReference type="GO" id="GO:0005829">
    <property type="term" value="C:cytosol"/>
    <property type="evidence" value="ECO:0007669"/>
    <property type="project" value="TreeGrafter"/>
</dbReference>
<name>A0A7Y8GT39_9BURK</name>
<gene>
    <name evidence="11" type="primary">glyS</name>
    <name evidence="13" type="ORF">F3K02_01045</name>
</gene>
<dbReference type="GO" id="GO:0006420">
    <property type="term" value="P:arginyl-tRNA aminoacylation"/>
    <property type="evidence" value="ECO:0007669"/>
    <property type="project" value="InterPro"/>
</dbReference>
<evidence type="ECO:0000256" key="1">
    <source>
        <dbReference type="ARBA" id="ARBA00004496"/>
    </source>
</evidence>
<dbReference type="Pfam" id="PF02092">
    <property type="entry name" value="tRNA_synt_2f"/>
    <property type="match status" value="1"/>
</dbReference>
<dbReference type="Proteomes" id="UP000545507">
    <property type="component" value="Unassembled WGS sequence"/>
</dbReference>
<reference evidence="13 14" key="1">
    <citation type="submission" date="2019-09" db="EMBL/GenBank/DDBJ databases">
        <title>Hydrogenophaga aromatica sp. nov., isolated from a para-xylene-degrading enrichment culture.</title>
        <authorList>
            <person name="Tancsics A."/>
            <person name="Banerjee S."/>
        </authorList>
    </citation>
    <scope>NUCLEOTIDE SEQUENCE [LARGE SCALE GENOMIC DNA]</scope>
    <source>
        <strain evidence="13 14">D2P1</strain>
    </source>
</reference>
<evidence type="ECO:0000256" key="7">
    <source>
        <dbReference type="ARBA" id="ARBA00022840"/>
    </source>
</evidence>
<evidence type="ECO:0000256" key="6">
    <source>
        <dbReference type="ARBA" id="ARBA00022741"/>
    </source>
</evidence>
<dbReference type="NCBIfam" id="TIGR00211">
    <property type="entry name" value="glyS"/>
    <property type="match status" value="1"/>
</dbReference>
<protein>
    <recommendedName>
        <fullName evidence="11">Glycine--tRNA ligase beta subunit</fullName>
        <ecNumber evidence="11">6.1.1.14</ecNumber>
    </recommendedName>
    <alternativeName>
        <fullName evidence="11">Glycyl-tRNA synthetase beta subunit</fullName>
        <shortName evidence="11">GlyRS</shortName>
    </alternativeName>
</protein>
<dbReference type="InterPro" id="IPR015944">
    <property type="entry name" value="Gly-tRNA-synth_bsu"/>
</dbReference>
<proteinExistence type="inferred from homology"/>
<evidence type="ECO:0000256" key="11">
    <source>
        <dbReference type="HAMAP-Rule" id="MF_00255"/>
    </source>
</evidence>
<comment type="subcellular location">
    <subcellularLocation>
        <location evidence="1 11">Cytoplasm</location>
    </subcellularLocation>
</comment>
<evidence type="ECO:0000256" key="4">
    <source>
        <dbReference type="ARBA" id="ARBA00022490"/>
    </source>
</evidence>
<evidence type="ECO:0000313" key="14">
    <source>
        <dbReference type="Proteomes" id="UP000545507"/>
    </source>
</evidence>
<evidence type="ECO:0000256" key="3">
    <source>
        <dbReference type="ARBA" id="ARBA00011209"/>
    </source>
</evidence>
<dbReference type="PANTHER" id="PTHR30075">
    <property type="entry name" value="GLYCYL-TRNA SYNTHETASE"/>
    <property type="match status" value="1"/>
</dbReference>
<evidence type="ECO:0000256" key="8">
    <source>
        <dbReference type="ARBA" id="ARBA00022917"/>
    </source>
</evidence>
<dbReference type="HAMAP" id="MF_00255">
    <property type="entry name" value="Gly_tRNA_synth_beta"/>
    <property type="match status" value="1"/>
</dbReference>
<comment type="catalytic activity">
    <reaction evidence="10 11">
        <text>tRNA(Gly) + glycine + ATP = glycyl-tRNA(Gly) + AMP + diphosphate</text>
        <dbReference type="Rhea" id="RHEA:16013"/>
        <dbReference type="Rhea" id="RHEA-COMP:9664"/>
        <dbReference type="Rhea" id="RHEA-COMP:9683"/>
        <dbReference type="ChEBI" id="CHEBI:30616"/>
        <dbReference type="ChEBI" id="CHEBI:33019"/>
        <dbReference type="ChEBI" id="CHEBI:57305"/>
        <dbReference type="ChEBI" id="CHEBI:78442"/>
        <dbReference type="ChEBI" id="CHEBI:78522"/>
        <dbReference type="ChEBI" id="CHEBI:456215"/>
        <dbReference type="EC" id="6.1.1.14"/>
    </reaction>
</comment>
<evidence type="ECO:0000256" key="2">
    <source>
        <dbReference type="ARBA" id="ARBA00008226"/>
    </source>
</evidence>
<evidence type="ECO:0000256" key="5">
    <source>
        <dbReference type="ARBA" id="ARBA00022598"/>
    </source>
</evidence>
<dbReference type="RefSeq" id="WP_177132382.1">
    <property type="nucleotide sequence ID" value="NZ_VYGV01000001.1"/>
</dbReference>
<dbReference type="Pfam" id="PF05746">
    <property type="entry name" value="DALR_1"/>
    <property type="match status" value="1"/>
</dbReference>
<dbReference type="PROSITE" id="PS50861">
    <property type="entry name" value="AA_TRNA_LIGASE_II_GLYAB"/>
    <property type="match status" value="1"/>
</dbReference>
<evidence type="ECO:0000259" key="12">
    <source>
        <dbReference type="Pfam" id="PF05746"/>
    </source>
</evidence>
<comment type="subunit">
    <text evidence="3 11">Tetramer of two alpha and two beta subunits.</text>
</comment>